<dbReference type="SMART" id="SM00025">
    <property type="entry name" value="Pumilio"/>
    <property type="match status" value="5"/>
</dbReference>
<keyword evidence="5" id="KW-1185">Reference proteome</keyword>
<dbReference type="Pfam" id="PF00806">
    <property type="entry name" value="PUF"/>
    <property type="match status" value="6"/>
</dbReference>
<proteinExistence type="predicted"/>
<name>A0A1D2VMQ4_9ASCO</name>
<dbReference type="InterPro" id="IPR052645">
    <property type="entry name" value="Pumilio_domain_protein"/>
</dbReference>
<dbReference type="InterPro" id="IPR016024">
    <property type="entry name" value="ARM-type_fold"/>
</dbReference>
<feature type="non-terminal residue" evidence="4">
    <location>
        <position position="226"/>
    </location>
</feature>
<feature type="repeat" description="Pumilio" evidence="2">
    <location>
        <begin position="95"/>
        <end position="132"/>
    </location>
</feature>
<dbReference type="AlphaFoldDB" id="A0A1D2VMQ4"/>
<dbReference type="Proteomes" id="UP000095038">
    <property type="component" value="Unassembled WGS sequence"/>
</dbReference>
<evidence type="ECO:0000256" key="2">
    <source>
        <dbReference type="PROSITE-ProRule" id="PRU00317"/>
    </source>
</evidence>
<dbReference type="GO" id="GO:0000288">
    <property type="term" value="P:nuclear-transcribed mRNA catabolic process, deadenylation-dependent decay"/>
    <property type="evidence" value="ECO:0007669"/>
    <property type="project" value="TreeGrafter"/>
</dbReference>
<gene>
    <name evidence="4" type="ORF">ASCRUDRAFT_24907</name>
</gene>
<dbReference type="PROSITE" id="PS50302">
    <property type="entry name" value="PUM"/>
    <property type="match status" value="3"/>
</dbReference>
<dbReference type="RefSeq" id="XP_020049154.1">
    <property type="nucleotide sequence ID" value="XM_020189872.1"/>
</dbReference>
<dbReference type="EMBL" id="KV454476">
    <property type="protein sequence ID" value="ODV62847.1"/>
    <property type="molecule type" value="Genomic_DNA"/>
</dbReference>
<dbReference type="InterPro" id="IPR033133">
    <property type="entry name" value="PUM-HD"/>
</dbReference>
<dbReference type="PROSITE" id="PS50303">
    <property type="entry name" value="PUM_HD"/>
    <property type="match status" value="1"/>
</dbReference>
<dbReference type="OrthoDB" id="2017782at2759"/>
<dbReference type="InterPro" id="IPR001313">
    <property type="entry name" value="Pumilio_RNA-bd_rpt"/>
</dbReference>
<evidence type="ECO:0000313" key="5">
    <source>
        <dbReference type="Proteomes" id="UP000095038"/>
    </source>
</evidence>
<reference evidence="5" key="1">
    <citation type="submission" date="2016-05" db="EMBL/GenBank/DDBJ databases">
        <title>Comparative genomics of biotechnologically important yeasts.</title>
        <authorList>
            <consortium name="DOE Joint Genome Institute"/>
            <person name="Riley R."/>
            <person name="Haridas S."/>
            <person name="Wolfe K.H."/>
            <person name="Lopes M.R."/>
            <person name="Hittinger C.T."/>
            <person name="Goker M."/>
            <person name="Salamov A."/>
            <person name="Wisecaver J."/>
            <person name="Long T.M."/>
            <person name="Aerts A.L."/>
            <person name="Barry K."/>
            <person name="Choi C."/>
            <person name="Clum A."/>
            <person name="Coughlan A.Y."/>
            <person name="Deshpande S."/>
            <person name="Douglass A.P."/>
            <person name="Hanson S.J."/>
            <person name="Klenk H.-P."/>
            <person name="Labutti K."/>
            <person name="Lapidus A."/>
            <person name="Lindquist E."/>
            <person name="Lipzen A."/>
            <person name="Meier-Kolthoff J.P."/>
            <person name="Ohm R.A."/>
            <person name="Otillar R.P."/>
            <person name="Pangilinan J."/>
            <person name="Peng Y."/>
            <person name="Rokas A."/>
            <person name="Rosa C.A."/>
            <person name="Scheuner C."/>
            <person name="Sibirny A.A."/>
            <person name="Slot J.C."/>
            <person name="Stielow J.B."/>
            <person name="Sun H."/>
            <person name="Kurtzman C.P."/>
            <person name="Blackwell M."/>
            <person name="Grigoriev I.V."/>
            <person name="Jeffries T.W."/>
        </authorList>
    </citation>
    <scope>NUCLEOTIDE SEQUENCE [LARGE SCALE GENOMIC DNA]</scope>
    <source>
        <strain evidence="5">DSM 1968</strain>
    </source>
</reference>
<dbReference type="STRING" id="1344418.A0A1D2VMQ4"/>
<dbReference type="GeneID" id="30963508"/>
<dbReference type="PANTHER" id="PTHR47093:SF1">
    <property type="entry name" value="PROTEIN JSN1-RELATED"/>
    <property type="match status" value="1"/>
</dbReference>
<dbReference type="SUPFAM" id="SSF48371">
    <property type="entry name" value="ARM repeat"/>
    <property type="match status" value="1"/>
</dbReference>
<dbReference type="GO" id="GO:0003729">
    <property type="term" value="F:mRNA binding"/>
    <property type="evidence" value="ECO:0007669"/>
    <property type="project" value="UniProtKB-ARBA"/>
</dbReference>
<evidence type="ECO:0000256" key="1">
    <source>
        <dbReference type="ARBA" id="ARBA00022737"/>
    </source>
</evidence>
<accession>A0A1D2VMQ4</accession>
<dbReference type="InterPro" id="IPR011989">
    <property type="entry name" value="ARM-like"/>
</dbReference>
<dbReference type="PANTHER" id="PTHR47093">
    <property type="entry name" value="PROTEIN JSN1-RELATED"/>
    <property type="match status" value="1"/>
</dbReference>
<protein>
    <submittedName>
        <fullName evidence="4">ARM repeat-containing protein</fullName>
    </submittedName>
</protein>
<feature type="non-terminal residue" evidence="4">
    <location>
        <position position="1"/>
    </location>
</feature>
<feature type="repeat" description="Pumilio" evidence="2">
    <location>
        <begin position="171"/>
        <end position="207"/>
    </location>
</feature>
<organism evidence="4 5">
    <name type="scientific">Ascoidea rubescens DSM 1968</name>
    <dbReference type="NCBI Taxonomy" id="1344418"/>
    <lineage>
        <taxon>Eukaryota</taxon>
        <taxon>Fungi</taxon>
        <taxon>Dikarya</taxon>
        <taxon>Ascomycota</taxon>
        <taxon>Saccharomycotina</taxon>
        <taxon>Saccharomycetes</taxon>
        <taxon>Ascoideaceae</taxon>
        <taxon>Ascoidea</taxon>
    </lineage>
</organism>
<dbReference type="InParanoid" id="A0A1D2VMQ4"/>
<sequence length="226" mass="25554">LGNTVVQKIFDICDNCIKDIMLREVSKYLCQMGIHKNGTWAAQKIINVANSPRQKQIISKSLLPYITPLFKDTFGNYVLQCCLKFGSPWNDFIIEVMLANFWNISQDRFGSRAIRAFLESSDSNFEQTVLLSSVIVLYAEYLATNSNGSLLLTWFLDTCTLSDRHRILAPRLLPHMAQLCTHKLGCLTILKILNNRTDTRGGEIILNALFGEYDPSKPLNSEAGEQ</sequence>
<feature type="domain" description="PUM-HD" evidence="3">
    <location>
        <begin position="1"/>
        <end position="226"/>
    </location>
</feature>
<evidence type="ECO:0000259" key="3">
    <source>
        <dbReference type="PROSITE" id="PS50303"/>
    </source>
</evidence>
<keyword evidence="1" id="KW-0677">Repeat</keyword>
<evidence type="ECO:0000313" key="4">
    <source>
        <dbReference type="EMBL" id="ODV62847.1"/>
    </source>
</evidence>
<dbReference type="Gene3D" id="1.25.10.10">
    <property type="entry name" value="Leucine-rich Repeat Variant"/>
    <property type="match status" value="1"/>
</dbReference>
<feature type="repeat" description="Pumilio" evidence="2">
    <location>
        <begin position="24"/>
        <end position="59"/>
    </location>
</feature>